<dbReference type="GeneID" id="14868074"/>
<evidence type="ECO:0000256" key="2">
    <source>
        <dbReference type="SAM" id="SignalP"/>
    </source>
</evidence>
<dbReference type="KEGG" id="dfa:DFA_09591"/>
<name>F4Q820_CACFS</name>
<dbReference type="InterPro" id="IPR032675">
    <property type="entry name" value="LRR_dom_sf"/>
</dbReference>
<keyword evidence="2" id="KW-0732">Signal</keyword>
<proteinExistence type="predicted"/>
<dbReference type="RefSeq" id="XP_004352245.1">
    <property type="nucleotide sequence ID" value="XM_004352193.1"/>
</dbReference>
<reference evidence="4" key="1">
    <citation type="journal article" date="2011" name="Genome Res.">
        <title>Phylogeny-wide analysis of social amoeba genomes highlights ancient origins for complex intercellular communication.</title>
        <authorList>
            <person name="Heidel A.J."/>
            <person name="Lawal H.M."/>
            <person name="Felder M."/>
            <person name="Schilde C."/>
            <person name="Helps N.R."/>
            <person name="Tunggal B."/>
            <person name="Rivero F."/>
            <person name="John U."/>
            <person name="Schleicher M."/>
            <person name="Eichinger L."/>
            <person name="Platzer M."/>
            <person name="Noegel A.A."/>
            <person name="Schaap P."/>
            <person name="Gloeckner G."/>
        </authorList>
    </citation>
    <scope>NUCLEOTIDE SEQUENCE [LARGE SCALE GENOMIC DNA]</scope>
    <source>
        <strain evidence="4">SH3</strain>
    </source>
</reference>
<dbReference type="EMBL" id="GL883025">
    <property type="protein sequence ID" value="EGG15920.1"/>
    <property type="molecule type" value="Genomic_DNA"/>
</dbReference>
<sequence length="537" mass="60810">MEFKYLILLLIVLIAFICMINPAAAEGEAVCCSICPPMHWASTVSKQWFLLVGHLYSRPSTNHPYKHEIYLEDTDTCKPTFIDSLLSPYSLLNHISTLSISLTPVNNKTKRHCLLQTTNINLFNSSNDDNQVIQSPDSSSSLSSTSSSSSSSSTLSTFNFKTFHKLKLLVVSSQVLNHQLFLPLLLSLDRVQSTQPKRCLNKILIYIDEPILNTSPLFKLLQDTVAPHLTKISLIAESQRINDALEFTNYIDFVVESVGPKLRKLFIDVPIDLVTLLLGQAEKIKNVTSLHIATKFLKESLFPWQLINNFHQLQHLTTDFPQESKEFMDFLIASKTITTLGTAIQSTSYNITNLCHQTSLQNMTISIKPNFTGICPIYSIPPTVESLTILLDTMYEERIFESLTSGIYAMLNRCNVKYLNICKIATSFRIDGLGFLMKHNTSIKHLVISNVIERSPDGLELLFKGLKFNKTLETMSIYCDIKDWNLLFDCLIAHQSLTRISVNRKGLGQKFQFPFELSLKYTTTFTDSALVEFDKIE</sequence>
<organism evidence="3 4">
    <name type="scientific">Cavenderia fasciculata</name>
    <name type="common">Slime mold</name>
    <name type="synonym">Dictyostelium fasciculatum</name>
    <dbReference type="NCBI Taxonomy" id="261658"/>
    <lineage>
        <taxon>Eukaryota</taxon>
        <taxon>Amoebozoa</taxon>
        <taxon>Evosea</taxon>
        <taxon>Eumycetozoa</taxon>
        <taxon>Dictyostelia</taxon>
        <taxon>Acytosteliales</taxon>
        <taxon>Cavenderiaceae</taxon>
        <taxon>Cavenderia</taxon>
    </lineage>
</organism>
<keyword evidence="4" id="KW-1185">Reference proteome</keyword>
<feature type="region of interest" description="Disordered" evidence="1">
    <location>
        <begin position="132"/>
        <end position="153"/>
    </location>
</feature>
<dbReference type="OMA" id="DELISHH"/>
<dbReference type="OrthoDB" id="10543910at2759"/>
<evidence type="ECO:0000313" key="4">
    <source>
        <dbReference type="Proteomes" id="UP000007797"/>
    </source>
</evidence>
<feature type="compositionally biased region" description="Low complexity" evidence="1">
    <location>
        <begin position="138"/>
        <end position="153"/>
    </location>
</feature>
<feature type="chain" id="PRO_5003313803" evidence="2">
    <location>
        <begin position="26"/>
        <end position="537"/>
    </location>
</feature>
<gene>
    <name evidence="3" type="ORF">DFA_09591</name>
</gene>
<evidence type="ECO:0000313" key="3">
    <source>
        <dbReference type="EMBL" id="EGG15920.1"/>
    </source>
</evidence>
<dbReference type="SUPFAM" id="SSF52047">
    <property type="entry name" value="RNI-like"/>
    <property type="match status" value="1"/>
</dbReference>
<feature type="signal peptide" evidence="2">
    <location>
        <begin position="1"/>
        <end position="25"/>
    </location>
</feature>
<dbReference type="AlphaFoldDB" id="F4Q820"/>
<evidence type="ECO:0000256" key="1">
    <source>
        <dbReference type="SAM" id="MobiDB-lite"/>
    </source>
</evidence>
<protein>
    <submittedName>
        <fullName evidence="3">Uncharacterized protein</fullName>
    </submittedName>
</protein>
<dbReference type="Proteomes" id="UP000007797">
    <property type="component" value="Unassembled WGS sequence"/>
</dbReference>
<accession>F4Q820</accession>
<dbReference type="Gene3D" id="3.80.10.10">
    <property type="entry name" value="Ribonuclease Inhibitor"/>
    <property type="match status" value="1"/>
</dbReference>